<dbReference type="STRING" id="857566.A0A1E3PR90"/>
<dbReference type="OrthoDB" id="6509975at2759"/>
<evidence type="ECO:0000256" key="3">
    <source>
        <dbReference type="SAM" id="Phobius"/>
    </source>
</evidence>
<accession>A0A1E3PR90</accession>
<evidence type="ECO:0000313" key="5">
    <source>
        <dbReference type="Proteomes" id="UP000095009"/>
    </source>
</evidence>
<keyword evidence="3" id="KW-0472">Membrane</keyword>
<dbReference type="PANTHER" id="PTHR20963">
    <property type="entry name" value="MULTIPLE INOSITOL POLYPHOSPHATE PHOSPHATASE-RELATED"/>
    <property type="match status" value="1"/>
</dbReference>
<dbReference type="Proteomes" id="UP000095009">
    <property type="component" value="Unassembled WGS sequence"/>
</dbReference>
<dbReference type="InterPro" id="IPR029033">
    <property type="entry name" value="His_PPase_superfam"/>
</dbReference>
<name>A0A1E3PR90_9ASCO</name>
<proteinExistence type="inferred from homology"/>
<feature type="transmembrane region" description="Helical" evidence="3">
    <location>
        <begin position="46"/>
        <end position="64"/>
    </location>
</feature>
<dbReference type="InterPro" id="IPR033379">
    <property type="entry name" value="Acid_Pase_AS"/>
</dbReference>
<dbReference type="PROSITE" id="PS00616">
    <property type="entry name" value="HIS_ACID_PHOSPHAT_1"/>
    <property type="match status" value="1"/>
</dbReference>
<reference evidence="4 5" key="1">
    <citation type="journal article" date="2016" name="Proc. Natl. Acad. Sci. U.S.A.">
        <title>Comparative genomics of biotechnologically important yeasts.</title>
        <authorList>
            <person name="Riley R."/>
            <person name="Haridas S."/>
            <person name="Wolfe K.H."/>
            <person name="Lopes M.R."/>
            <person name="Hittinger C.T."/>
            <person name="Goeker M."/>
            <person name="Salamov A.A."/>
            <person name="Wisecaver J.H."/>
            <person name="Long T.M."/>
            <person name="Calvey C.H."/>
            <person name="Aerts A.L."/>
            <person name="Barry K.W."/>
            <person name="Choi C."/>
            <person name="Clum A."/>
            <person name="Coughlan A.Y."/>
            <person name="Deshpande S."/>
            <person name="Douglass A.P."/>
            <person name="Hanson S.J."/>
            <person name="Klenk H.-P."/>
            <person name="LaButti K.M."/>
            <person name="Lapidus A."/>
            <person name="Lindquist E.A."/>
            <person name="Lipzen A.M."/>
            <person name="Meier-Kolthoff J.P."/>
            <person name="Ohm R.A."/>
            <person name="Otillar R.P."/>
            <person name="Pangilinan J.L."/>
            <person name="Peng Y."/>
            <person name="Rokas A."/>
            <person name="Rosa C.A."/>
            <person name="Scheuner C."/>
            <person name="Sibirny A.A."/>
            <person name="Slot J.C."/>
            <person name="Stielow J.B."/>
            <person name="Sun H."/>
            <person name="Kurtzman C.P."/>
            <person name="Blackwell M."/>
            <person name="Grigoriev I.V."/>
            <person name="Jeffries T.W."/>
        </authorList>
    </citation>
    <scope>NUCLEOTIDE SEQUENCE [LARGE SCALE GENOMIC DNA]</scope>
    <source>
        <strain evidence="4 5">DSM 6958</strain>
    </source>
</reference>
<dbReference type="EMBL" id="KV454406">
    <property type="protein sequence ID" value="ODQ67935.1"/>
    <property type="molecule type" value="Genomic_DNA"/>
</dbReference>
<sequence length="553" mass="63489">MVASGTTYQGSRFLPTSEMKNTETLTCTEFKFQKPGRLIKSETFKTYKWILFISLFVISLFWVVTKDATVNFHLNRTRAANHPQHSFLLPLTKGINSIIKDKEFIPSHHWGRYSEFFTDNSNFLGIKDDGIGTPHQCAIEQVHVLHRHGDRYPTSGTSRPMKDLAKKLTEYFKTHAYKPLPPFEWIKTWNYTLDQDILTSKGIATEFSSGAKLWSDYSKTLFKTDQQFYSPEIYTYENGTQRPIPVIRATTQSRIQTSAEAWAAGFFGQYSGQPYAEKDASKLYNLILQDEIDGNNNTLAGEYRCPVPKKKFSGVSKKQEWVKHYLNDTVIRIQSYLPGIELTNQEVFNMQQLCAFETAAHGFSHFCDLFNEKEWQGYEYAADLEFYYSSSFGGGVYTPAWGTGWASEFIARLEGKLIVTEANGVNISLTNNTITFPIDQPFYLDMTHDGDIIHLLTLMDLNIFKQVLPSNYMDPSRQFFLSRLVPFGARLVFELLSCKSNRYIRAKLNDRVLPLHSMKYCLHSNNGLCSFEAFVKSLKNSIEEANFDEVCYS</sequence>
<keyword evidence="5" id="KW-1185">Reference proteome</keyword>
<protein>
    <submittedName>
        <fullName evidence="4">Phosphoglycerate mutase-like protein</fullName>
    </submittedName>
</protein>
<dbReference type="CDD" id="cd07061">
    <property type="entry name" value="HP_HAP_like"/>
    <property type="match status" value="1"/>
</dbReference>
<dbReference type="PANTHER" id="PTHR20963:SF43">
    <property type="entry name" value="PUTATIVE (AFU_ORTHOLOGUE AFUA_7G01240)-RELATED"/>
    <property type="match status" value="1"/>
</dbReference>
<dbReference type="GO" id="GO:0003993">
    <property type="term" value="F:acid phosphatase activity"/>
    <property type="evidence" value="ECO:0007669"/>
    <property type="project" value="TreeGrafter"/>
</dbReference>
<dbReference type="AlphaFoldDB" id="A0A1E3PR90"/>
<dbReference type="Gene3D" id="3.40.50.1240">
    <property type="entry name" value="Phosphoglycerate mutase-like"/>
    <property type="match status" value="1"/>
</dbReference>
<evidence type="ECO:0000313" key="4">
    <source>
        <dbReference type="EMBL" id="ODQ67935.1"/>
    </source>
</evidence>
<gene>
    <name evidence="4" type="ORF">NADFUDRAFT_81052</name>
</gene>
<dbReference type="Pfam" id="PF00328">
    <property type="entry name" value="His_Phos_2"/>
    <property type="match status" value="1"/>
</dbReference>
<dbReference type="InterPro" id="IPR000560">
    <property type="entry name" value="His_Pase_clade-2"/>
</dbReference>
<keyword evidence="2" id="KW-0378">Hydrolase</keyword>
<evidence type="ECO:0000256" key="1">
    <source>
        <dbReference type="ARBA" id="ARBA00005375"/>
    </source>
</evidence>
<comment type="similarity">
    <text evidence="1">Belongs to the histidine acid phosphatase family.</text>
</comment>
<keyword evidence="3" id="KW-1133">Transmembrane helix</keyword>
<dbReference type="SUPFAM" id="SSF53254">
    <property type="entry name" value="Phosphoglycerate mutase-like"/>
    <property type="match status" value="1"/>
</dbReference>
<evidence type="ECO:0000256" key="2">
    <source>
        <dbReference type="ARBA" id="ARBA00022801"/>
    </source>
</evidence>
<keyword evidence="3" id="KW-0812">Transmembrane</keyword>
<organism evidence="4 5">
    <name type="scientific">Nadsonia fulvescens var. elongata DSM 6958</name>
    <dbReference type="NCBI Taxonomy" id="857566"/>
    <lineage>
        <taxon>Eukaryota</taxon>
        <taxon>Fungi</taxon>
        <taxon>Dikarya</taxon>
        <taxon>Ascomycota</taxon>
        <taxon>Saccharomycotina</taxon>
        <taxon>Dipodascomycetes</taxon>
        <taxon>Dipodascales</taxon>
        <taxon>Dipodascales incertae sedis</taxon>
        <taxon>Nadsonia</taxon>
    </lineage>
</organism>